<dbReference type="AlphaFoldDB" id="A0A6C0DUK2"/>
<proteinExistence type="predicted"/>
<name>A0A6C0DUK2_9ZZZZ</name>
<sequence length="78" mass="9066">MDKINKVGRYRSYTAYSEENEKLVPSIEPQEKNIKCNVLENVTIIYRVTNEIINIEKEKLKPNTLLNISKPDINVSTK</sequence>
<dbReference type="EMBL" id="MN739677">
    <property type="protein sequence ID" value="QHT20050.1"/>
    <property type="molecule type" value="Genomic_DNA"/>
</dbReference>
<evidence type="ECO:0000313" key="1">
    <source>
        <dbReference type="EMBL" id="QHT20050.1"/>
    </source>
</evidence>
<reference evidence="1" key="1">
    <citation type="journal article" date="2020" name="Nature">
        <title>Giant virus diversity and host interactions through global metagenomics.</title>
        <authorList>
            <person name="Schulz F."/>
            <person name="Roux S."/>
            <person name="Paez-Espino D."/>
            <person name="Jungbluth S."/>
            <person name="Walsh D.A."/>
            <person name="Denef V.J."/>
            <person name="McMahon K.D."/>
            <person name="Konstantinidis K.T."/>
            <person name="Eloe-Fadrosh E.A."/>
            <person name="Kyrpides N.C."/>
            <person name="Woyke T."/>
        </authorList>
    </citation>
    <scope>NUCLEOTIDE SEQUENCE</scope>
    <source>
        <strain evidence="1">GVMAG-M-3300023174-60</strain>
    </source>
</reference>
<protein>
    <submittedName>
        <fullName evidence="1">Uncharacterized protein</fullName>
    </submittedName>
</protein>
<accession>A0A6C0DUK2</accession>
<organism evidence="1">
    <name type="scientific">viral metagenome</name>
    <dbReference type="NCBI Taxonomy" id="1070528"/>
    <lineage>
        <taxon>unclassified sequences</taxon>
        <taxon>metagenomes</taxon>
        <taxon>organismal metagenomes</taxon>
    </lineage>
</organism>